<feature type="transmembrane region" description="Helical" evidence="12">
    <location>
        <begin position="174"/>
        <end position="192"/>
    </location>
</feature>
<accession>A0A8K0KRN8</accession>
<comment type="subcellular location">
    <subcellularLocation>
        <location evidence="2">Cell membrane</location>
        <topology evidence="2">Multi-pass membrane protein</topology>
    </subcellularLocation>
</comment>
<feature type="transmembrane region" description="Helical" evidence="12">
    <location>
        <begin position="326"/>
        <end position="345"/>
    </location>
</feature>
<evidence type="ECO:0000313" key="14">
    <source>
        <dbReference type="Proteomes" id="UP000792457"/>
    </source>
</evidence>
<keyword evidence="7 12" id="KW-1133">Transmembrane helix</keyword>
<evidence type="ECO:0000256" key="1">
    <source>
        <dbReference type="ARBA" id="ARBA00003019"/>
    </source>
</evidence>
<feature type="transmembrane region" description="Helical" evidence="12">
    <location>
        <begin position="204"/>
        <end position="222"/>
    </location>
</feature>
<feature type="transmembrane region" description="Helical" evidence="12">
    <location>
        <begin position="351"/>
        <end position="367"/>
    </location>
</feature>
<feature type="transmembrane region" description="Helical" evidence="12">
    <location>
        <begin position="44"/>
        <end position="64"/>
    </location>
</feature>
<dbReference type="CDD" id="cd17487">
    <property type="entry name" value="MFS_MFSD5_like"/>
    <property type="match status" value="1"/>
</dbReference>
<dbReference type="Proteomes" id="UP000792457">
    <property type="component" value="Unassembled WGS sequence"/>
</dbReference>
<evidence type="ECO:0000256" key="2">
    <source>
        <dbReference type="ARBA" id="ARBA00004651"/>
    </source>
</evidence>
<sequence length="452" mass="49321">MKTLAYISVFTLSVGSFVLHLIAARTKPQISSGNDKYFLKFQKLYFRAYFLALFSDWLQGPYVYKLYSHYGFAHSQIAILYIVGFAASVILGTITGPIADHFGRKKMCIAFCVLSSGCCITKISPNFYILIFGRILGGISTSMLFSSFEAWYVHEHVEARGFPPDWVPVTFSKSTFWSGVLAMAAGIVANSAAEWADLGPVSPFLLALIPLAISAMLVLLTWPENVGHSAHSDSTLPHKSKVFGSVTKFCMDGLTCILSVESIFLLGVIQSLFESVMYTFVFLWTPVLEPGHPPLGVIFSCFMLCIMIGSSLYSLFLAAGYSSQQLLTLSIGLAMGCTIGCVLSSSPEASFGAFLILEVAIGLYLPSTGHLRSALLPEEIRASITNWFRVPMNLLTCGGLLWLSGDNSPTHIAFATSSGLLFISFILSARLTHRFDEKILPQDEGLMAINTA</sequence>
<evidence type="ECO:0000256" key="8">
    <source>
        <dbReference type="ARBA" id="ARBA00023065"/>
    </source>
</evidence>
<evidence type="ECO:0000256" key="5">
    <source>
        <dbReference type="ARBA" id="ARBA00022475"/>
    </source>
</evidence>
<dbReference type="GO" id="GO:0005886">
    <property type="term" value="C:plasma membrane"/>
    <property type="evidence" value="ECO:0007669"/>
    <property type="project" value="UniProtKB-SubCell"/>
</dbReference>
<keyword evidence="5" id="KW-1003">Cell membrane</keyword>
<name>A0A8K0KRN8_LADFU</name>
<comment type="caution">
    <text evidence="13">The sequence shown here is derived from an EMBL/GenBank/DDBJ whole genome shotgun (WGS) entry which is preliminary data.</text>
</comment>
<reference evidence="13" key="1">
    <citation type="submission" date="2013-04" db="EMBL/GenBank/DDBJ databases">
        <authorList>
            <person name="Qu J."/>
            <person name="Murali S.C."/>
            <person name="Bandaranaike D."/>
            <person name="Bellair M."/>
            <person name="Blankenburg K."/>
            <person name="Chao H."/>
            <person name="Dinh H."/>
            <person name="Doddapaneni H."/>
            <person name="Downs B."/>
            <person name="Dugan-Rocha S."/>
            <person name="Elkadiri S."/>
            <person name="Gnanaolivu R.D."/>
            <person name="Hernandez B."/>
            <person name="Javaid M."/>
            <person name="Jayaseelan J.C."/>
            <person name="Lee S."/>
            <person name="Li M."/>
            <person name="Ming W."/>
            <person name="Munidasa M."/>
            <person name="Muniz J."/>
            <person name="Nguyen L."/>
            <person name="Ongeri F."/>
            <person name="Osuji N."/>
            <person name="Pu L.-L."/>
            <person name="Puazo M."/>
            <person name="Qu C."/>
            <person name="Quiroz J."/>
            <person name="Raj R."/>
            <person name="Weissenberger G."/>
            <person name="Xin Y."/>
            <person name="Zou X."/>
            <person name="Han Y."/>
            <person name="Richards S."/>
            <person name="Worley K."/>
            <person name="Muzny D."/>
            <person name="Gibbs R."/>
        </authorList>
    </citation>
    <scope>NUCLEOTIDE SEQUENCE</scope>
    <source>
        <strain evidence="13">Sampled in the wild</strain>
    </source>
</reference>
<keyword evidence="8" id="KW-0406">Ion transport</keyword>
<reference evidence="13" key="2">
    <citation type="submission" date="2017-10" db="EMBL/GenBank/DDBJ databases">
        <title>Ladona fulva Genome sequencing and assembly.</title>
        <authorList>
            <person name="Murali S."/>
            <person name="Richards S."/>
            <person name="Bandaranaike D."/>
            <person name="Bellair M."/>
            <person name="Blankenburg K."/>
            <person name="Chao H."/>
            <person name="Dinh H."/>
            <person name="Doddapaneni H."/>
            <person name="Dugan-Rocha S."/>
            <person name="Elkadiri S."/>
            <person name="Gnanaolivu R."/>
            <person name="Hernandez B."/>
            <person name="Skinner E."/>
            <person name="Javaid M."/>
            <person name="Lee S."/>
            <person name="Li M."/>
            <person name="Ming W."/>
            <person name="Munidasa M."/>
            <person name="Muniz J."/>
            <person name="Nguyen L."/>
            <person name="Hughes D."/>
            <person name="Osuji N."/>
            <person name="Pu L.-L."/>
            <person name="Puazo M."/>
            <person name="Qu C."/>
            <person name="Quiroz J."/>
            <person name="Raj R."/>
            <person name="Weissenberger G."/>
            <person name="Xin Y."/>
            <person name="Zou X."/>
            <person name="Han Y."/>
            <person name="Worley K."/>
            <person name="Muzny D."/>
            <person name="Gibbs R."/>
        </authorList>
    </citation>
    <scope>NUCLEOTIDE SEQUENCE</scope>
    <source>
        <strain evidence="13">Sampled in the wild</strain>
    </source>
</reference>
<evidence type="ECO:0000256" key="11">
    <source>
        <dbReference type="ARBA" id="ARBA00032555"/>
    </source>
</evidence>
<organism evidence="13 14">
    <name type="scientific">Ladona fulva</name>
    <name type="common">Scarce chaser dragonfly</name>
    <name type="synonym">Libellula fulva</name>
    <dbReference type="NCBI Taxonomy" id="123851"/>
    <lineage>
        <taxon>Eukaryota</taxon>
        <taxon>Metazoa</taxon>
        <taxon>Ecdysozoa</taxon>
        <taxon>Arthropoda</taxon>
        <taxon>Hexapoda</taxon>
        <taxon>Insecta</taxon>
        <taxon>Pterygota</taxon>
        <taxon>Palaeoptera</taxon>
        <taxon>Odonata</taxon>
        <taxon>Epiprocta</taxon>
        <taxon>Anisoptera</taxon>
        <taxon>Libelluloidea</taxon>
        <taxon>Libellulidae</taxon>
        <taxon>Ladona</taxon>
    </lineage>
</organism>
<feature type="transmembrane region" description="Helical" evidence="12">
    <location>
        <begin position="297"/>
        <end position="319"/>
    </location>
</feature>
<evidence type="ECO:0000256" key="3">
    <source>
        <dbReference type="ARBA" id="ARBA00021242"/>
    </source>
</evidence>
<feature type="transmembrane region" description="Helical" evidence="12">
    <location>
        <begin position="131"/>
        <end position="153"/>
    </location>
</feature>
<feature type="transmembrane region" description="Helical" evidence="12">
    <location>
        <begin position="6"/>
        <end position="23"/>
    </location>
</feature>
<evidence type="ECO:0000256" key="9">
    <source>
        <dbReference type="ARBA" id="ARBA00023136"/>
    </source>
</evidence>
<dbReference type="GO" id="GO:0015098">
    <property type="term" value="F:molybdate ion transmembrane transporter activity"/>
    <property type="evidence" value="ECO:0007669"/>
    <property type="project" value="InterPro"/>
</dbReference>
<keyword evidence="14" id="KW-1185">Reference proteome</keyword>
<feature type="transmembrane region" description="Helical" evidence="12">
    <location>
        <begin position="76"/>
        <end position="95"/>
    </location>
</feature>
<dbReference type="OrthoDB" id="263957at2759"/>
<comment type="function">
    <text evidence="1">Mediates high-affinity intracellular uptake of the rare oligo-element molybdenum.</text>
</comment>
<dbReference type="GO" id="GO:0006811">
    <property type="term" value="P:monoatomic ion transport"/>
    <property type="evidence" value="ECO:0007669"/>
    <property type="project" value="UniProtKB-KW"/>
</dbReference>
<dbReference type="AlphaFoldDB" id="A0A8K0KRN8"/>
<dbReference type="InterPro" id="IPR008509">
    <property type="entry name" value="MOT2/MFSD5"/>
</dbReference>
<protein>
    <recommendedName>
        <fullName evidence="3">Molybdate-anion transporter</fullName>
    </recommendedName>
    <alternativeName>
        <fullName evidence="10">Major facilitator superfamily domain-containing protein 5</fullName>
    </alternativeName>
    <alternativeName>
        <fullName evidence="11">Molybdate transporter 2 homolog</fullName>
    </alternativeName>
</protein>
<evidence type="ECO:0000256" key="7">
    <source>
        <dbReference type="ARBA" id="ARBA00022989"/>
    </source>
</evidence>
<keyword evidence="9 12" id="KW-0472">Membrane</keyword>
<feature type="transmembrane region" description="Helical" evidence="12">
    <location>
        <begin position="263"/>
        <end position="285"/>
    </location>
</feature>
<dbReference type="Gene3D" id="1.20.1250.20">
    <property type="entry name" value="MFS general substrate transporter like domains"/>
    <property type="match status" value="1"/>
</dbReference>
<evidence type="ECO:0000256" key="12">
    <source>
        <dbReference type="SAM" id="Phobius"/>
    </source>
</evidence>
<keyword evidence="4" id="KW-0813">Transport</keyword>
<dbReference type="Pfam" id="PF05631">
    <property type="entry name" value="MFS_5"/>
    <property type="match status" value="1"/>
</dbReference>
<gene>
    <name evidence="13" type="ORF">J437_LFUL017743</name>
</gene>
<proteinExistence type="predicted"/>
<keyword evidence="6 12" id="KW-0812">Transmembrane</keyword>
<dbReference type="InterPro" id="IPR036259">
    <property type="entry name" value="MFS_trans_sf"/>
</dbReference>
<dbReference type="EMBL" id="KZ309393">
    <property type="protein sequence ID" value="KAG8238616.1"/>
    <property type="molecule type" value="Genomic_DNA"/>
</dbReference>
<feature type="transmembrane region" description="Helical" evidence="12">
    <location>
        <begin position="411"/>
        <end position="429"/>
    </location>
</feature>
<evidence type="ECO:0000313" key="13">
    <source>
        <dbReference type="EMBL" id="KAG8238616.1"/>
    </source>
</evidence>
<evidence type="ECO:0000256" key="6">
    <source>
        <dbReference type="ARBA" id="ARBA00022692"/>
    </source>
</evidence>
<dbReference type="PANTHER" id="PTHR23516">
    <property type="entry name" value="SAM (S-ADENOSYL METHIONINE) TRANSPORTER"/>
    <property type="match status" value="1"/>
</dbReference>
<evidence type="ECO:0000256" key="4">
    <source>
        <dbReference type="ARBA" id="ARBA00022448"/>
    </source>
</evidence>
<dbReference type="SUPFAM" id="SSF103473">
    <property type="entry name" value="MFS general substrate transporter"/>
    <property type="match status" value="1"/>
</dbReference>
<evidence type="ECO:0000256" key="10">
    <source>
        <dbReference type="ARBA" id="ARBA00030646"/>
    </source>
</evidence>
<dbReference type="PANTHER" id="PTHR23516:SF1">
    <property type="entry name" value="MOLYBDATE-ANION TRANSPORTER"/>
    <property type="match status" value="1"/>
</dbReference>